<evidence type="ECO:0000259" key="8">
    <source>
        <dbReference type="PROSITE" id="PS50928"/>
    </source>
</evidence>
<comment type="caution">
    <text evidence="9">The sequence shown here is derived from an EMBL/GenBank/DDBJ whole genome shotgun (WGS) entry which is preliminary data.</text>
</comment>
<reference evidence="9 10" key="1">
    <citation type="submission" date="2013-02" db="EMBL/GenBank/DDBJ databases">
        <authorList>
            <person name="Fiebig A."/>
            <person name="Goeker M."/>
            <person name="Klenk H.-P.P."/>
        </authorList>
    </citation>
    <scope>NUCLEOTIDE SEQUENCE [LARGE SCALE GENOMIC DNA]</scope>
    <source>
        <strain evidence="9 10">DSM 19309</strain>
    </source>
</reference>
<dbReference type="SUPFAM" id="SSF161098">
    <property type="entry name" value="MetI-like"/>
    <property type="match status" value="1"/>
</dbReference>
<organism evidence="9 10">
    <name type="scientific">Rubellimicrobium mesophilum DSM 19309</name>
    <dbReference type="NCBI Taxonomy" id="442562"/>
    <lineage>
        <taxon>Bacteria</taxon>
        <taxon>Pseudomonadati</taxon>
        <taxon>Pseudomonadota</taxon>
        <taxon>Alphaproteobacteria</taxon>
        <taxon>Rhodobacterales</taxon>
        <taxon>Roseobacteraceae</taxon>
        <taxon>Rubellimicrobium</taxon>
    </lineage>
</organism>
<dbReference type="PANTHER" id="PTHR43386">
    <property type="entry name" value="OLIGOPEPTIDE TRANSPORT SYSTEM PERMEASE PROTEIN APPC"/>
    <property type="match status" value="1"/>
</dbReference>
<keyword evidence="6 7" id="KW-0472">Membrane</keyword>
<protein>
    <submittedName>
        <fullName evidence="9">Oligopeptide transport system permease protein OppC</fullName>
    </submittedName>
</protein>
<comment type="similarity">
    <text evidence="7">Belongs to the binding-protein-dependent transport system permease family.</text>
</comment>
<evidence type="ECO:0000256" key="3">
    <source>
        <dbReference type="ARBA" id="ARBA00022475"/>
    </source>
</evidence>
<evidence type="ECO:0000256" key="5">
    <source>
        <dbReference type="ARBA" id="ARBA00022989"/>
    </source>
</evidence>
<feature type="transmembrane region" description="Helical" evidence="7">
    <location>
        <begin position="128"/>
        <end position="151"/>
    </location>
</feature>
<keyword evidence="4 7" id="KW-0812">Transmembrane</keyword>
<dbReference type="Proteomes" id="UP000019666">
    <property type="component" value="Unassembled WGS sequence"/>
</dbReference>
<gene>
    <name evidence="9" type="ORF">Rumeso_01242</name>
</gene>
<evidence type="ECO:0000256" key="6">
    <source>
        <dbReference type="ARBA" id="ARBA00023136"/>
    </source>
</evidence>
<dbReference type="CDD" id="cd06261">
    <property type="entry name" value="TM_PBP2"/>
    <property type="match status" value="1"/>
</dbReference>
<dbReference type="OrthoDB" id="9766870at2"/>
<feature type="domain" description="ABC transmembrane type-1" evidence="8">
    <location>
        <begin position="123"/>
        <end position="322"/>
    </location>
</feature>
<evidence type="ECO:0000313" key="10">
    <source>
        <dbReference type="Proteomes" id="UP000019666"/>
    </source>
</evidence>
<dbReference type="EMBL" id="AOSK01000035">
    <property type="protein sequence ID" value="EYD77130.1"/>
    <property type="molecule type" value="Genomic_DNA"/>
</dbReference>
<dbReference type="GO" id="GO:0055085">
    <property type="term" value="P:transmembrane transport"/>
    <property type="evidence" value="ECO:0007669"/>
    <property type="project" value="InterPro"/>
</dbReference>
<keyword evidence="2 7" id="KW-0813">Transport</keyword>
<feature type="transmembrane region" description="Helical" evidence="7">
    <location>
        <begin position="52"/>
        <end position="72"/>
    </location>
</feature>
<evidence type="ECO:0000256" key="2">
    <source>
        <dbReference type="ARBA" id="ARBA00022448"/>
    </source>
</evidence>
<feature type="transmembrane region" description="Helical" evidence="7">
    <location>
        <begin position="163"/>
        <end position="181"/>
    </location>
</feature>
<dbReference type="STRING" id="442562.Rumeso_01242"/>
<name>A0A017HS34_9RHOB</name>
<keyword evidence="5 7" id="KW-1133">Transmembrane helix</keyword>
<dbReference type="RefSeq" id="WP_037279985.1">
    <property type="nucleotide sequence ID" value="NZ_KK088568.1"/>
</dbReference>
<keyword evidence="3" id="KW-1003">Cell membrane</keyword>
<evidence type="ECO:0000313" key="9">
    <source>
        <dbReference type="EMBL" id="EYD77130.1"/>
    </source>
</evidence>
<evidence type="ECO:0000256" key="1">
    <source>
        <dbReference type="ARBA" id="ARBA00004651"/>
    </source>
</evidence>
<sequence length="336" mass="36530">MTDAFSETPARPLVPEAGLPSSAAAPEVGIALPAQSQWRDVWRQFRSHKGAVTGLAFLLLITLFCAIGPWLWPVDPGDLDVRNKDVRPIYHVIWDAEAKTTWAHPLGSDQLGRDQLASLIAGGQVSLAVGWTAMLLALVIGTLVGVLAGYFRRLDGLLMRFTDLVLALPLLPLLLVMMLLFRDALRAAFGPETGIFILIVSAIGLTSWMHTARIVRGDVLALKEREFVLAAKSIGTPARRMIPRHILPNVMSPIMVSATLGLAAAIITESALSFLGLGFPSDFPTWGKLLFDSTDRMADFPERVIWPGLAISLTVLSVNYIGDGLRDALDPRIRGR</sequence>
<keyword evidence="10" id="KW-1185">Reference proteome</keyword>
<dbReference type="GO" id="GO:0005886">
    <property type="term" value="C:plasma membrane"/>
    <property type="evidence" value="ECO:0007669"/>
    <property type="project" value="UniProtKB-SubCell"/>
</dbReference>
<comment type="subcellular location">
    <subcellularLocation>
        <location evidence="1 7">Cell membrane</location>
        <topology evidence="1 7">Multi-pass membrane protein</topology>
    </subcellularLocation>
</comment>
<dbReference type="PROSITE" id="PS50928">
    <property type="entry name" value="ABC_TM1"/>
    <property type="match status" value="1"/>
</dbReference>
<feature type="transmembrane region" description="Helical" evidence="7">
    <location>
        <begin position="193"/>
        <end position="215"/>
    </location>
</feature>
<dbReference type="Gene3D" id="1.10.3720.10">
    <property type="entry name" value="MetI-like"/>
    <property type="match status" value="1"/>
</dbReference>
<dbReference type="InterPro" id="IPR025966">
    <property type="entry name" value="OppC_N"/>
</dbReference>
<dbReference type="PATRIC" id="fig|442562.3.peg.1231"/>
<dbReference type="Pfam" id="PF12911">
    <property type="entry name" value="OppC_N"/>
    <property type="match status" value="1"/>
</dbReference>
<dbReference type="Pfam" id="PF00528">
    <property type="entry name" value="BPD_transp_1"/>
    <property type="match status" value="1"/>
</dbReference>
<feature type="transmembrane region" description="Helical" evidence="7">
    <location>
        <begin position="304"/>
        <end position="322"/>
    </location>
</feature>
<accession>A0A017HS34</accession>
<dbReference type="AlphaFoldDB" id="A0A017HS34"/>
<dbReference type="InterPro" id="IPR000515">
    <property type="entry name" value="MetI-like"/>
</dbReference>
<dbReference type="PANTHER" id="PTHR43386:SF23">
    <property type="entry name" value="ABC TRANSPORTER"/>
    <property type="match status" value="1"/>
</dbReference>
<dbReference type="HOGENOM" id="CLU_028518_1_1_5"/>
<evidence type="ECO:0000256" key="4">
    <source>
        <dbReference type="ARBA" id="ARBA00022692"/>
    </source>
</evidence>
<proteinExistence type="inferred from homology"/>
<dbReference type="InterPro" id="IPR035906">
    <property type="entry name" value="MetI-like_sf"/>
</dbReference>
<dbReference type="InterPro" id="IPR050366">
    <property type="entry name" value="BP-dependent_transpt_permease"/>
</dbReference>
<evidence type="ECO:0000256" key="7">
    <source>
        <dbReference type="RuleBase" id="RU363032"/>
    </source>
</evidence>
<feature type="transmembrane region" description="Helical" evidence="7">
    <location>
        <begin position="246"/>
        <end position="267"/>
    </location>
</feature>